<dbReference type="EMBL" id="AYXG01000004">
    <property type="protein sequence ID" value="EWC64508.1"/>
    <property type="molecule type" value="Genomic_DNA"/>
</dbReference>
<dbReference type="PRINTS" id="PR01950">
    <property type="entry name" value="LANCSUPER"/>
</dbReference>
<dbReference type="STRING" id="909613.UO65_0115"/>
<dbReference type="SUPFAM" id="SSF158745">
    <property type="entry name" value="LanC-like"/>
    <property type="match status" value="1"/>
</dbReference>
<proteinExistence type="predicted"/>
<dbReference type="Proteomes" id="UP000019277">
    <property type="component" value="Unassembled WGS sequence"/>
</dbReference>
<evidence type="ECO:0000256" key="1">
    <source>
        <dbReference type="PIRSR" id="PIRSR607822-1"/>
    </source>
</evidence>
<keyword evidence="1" id="KW-0479">Metal-binding</keyword>
<keyword evidence="3" id="KW-1185">Reference proteome</keyword>
<reference evidence="2 3" key="1">
    <citation type="journal article" date="2014" name="Genome Announc.">
        <title>Draft Genome Sequence of the Antitrypanosomally Active Sponge-Associated Bacterium Actinokineospora sp. Strain EG49.</title>
        <authorList>
            <person name="Harjes J."/>
            <person name="Ryu T."/>
            <person name="Abdelmohsen U.R."/>
            <person name="Moitinho-Silva L."/>
            <person name="Horn H."/>
            <person name="Ravasi T."/>
            <person name="Hentschel U."/>
        </authorList>
    </citation>
    <scope>NUCLEOTIDE SEQUENCE [LARGE SCALE GENOMIC DNA]</scope>
    <source>
        <strain evidence="2 3">EG49</strain>
    </source>
</reference>
<accession>W7IVX3</accession>
<dbReference type="InterPro" id="IPR033889">
    <property type="entry name" value="LanC"/>
</dbReference>
<dbReference type="GO" id="GO:0046872">
    <property type="term" value="F:metal ion binding"/>
    <property type="evidence" value="ECO:0007669"/>
    <property type="project" value="UniProtKB-KW"/>
</dbReference>
<name>W7IVX3_9PSEU</name>
<dbReference type="GO" id="GO:0031179">
    <property type="term" value="P:peptide modification"/>
    <property type="evidence" value="ECO:0007669"/>
    <property type="project" value="InterPro"/>
</dbReference>
<organism evidence="2 3">
    <name type="scientific">Actinokineospora spheciospongiae</name>
    <dbReference type="NCBI Taxonomy" id="909613"/>
    <lineage>
        <taxon>Bacteria</taxon>
        <taxon>Bacillati</taxon>
        <taxon>Actinomycetota</taxon>
        <taxon>Actinomycetes</taxon>
        <taxon>Pseudonocardiales</taxon>
        <taxon>Pseudonocardiaceae</taxon>
        <taxon>Actinokineospora</taxon>
    </lineage>
</organism>
<gene>
    <name evidence="2" type="ORF">UO65_0115</name>
</gene>
<evidence type="ECO:0000313" key="3">
    <source>
        <dbReference type="Proteomes" id="UP000019277"/>
    </source>
</evidence>
<feature type="binding site" evidence="1">
    <location>
        <position position="338"/>
    </location>
    <ligand>
        <name>Zn(2+)</name>
        <dbReference type="ChEBI" id="CHEBI:29105"/>
    </ligand>
</feature>
<dbReference type="InterPro" id="IPR007822">
    <property type="entry name" value="LANC-like"/>
</dbReference>
<feature type="binding site" evidence="1">
    <location>
        <position position="337"/>
    </location>
    <ligand>
        <name>Zn(2+)</name>
        <dbReference type="ChEBI" id="CHEBI:29105"/>
    </ligand>
</feature>
<dbReference type="PRINTS" id="PR01955">
    <property type="entry name" value="LANCFRANKIA"/>
</dbReference>
<dbReference type="Gene3D" id="1.50.10.20">
    <property type="match status" value="1"/>
</dbReference>
<evidence type="ECO:0000313" key="2">
    <source>
        <dbReference type="EMBL" id="EWC64508.1"/>
    </source>
</evidence>
<comment type="caution">
    <text evidence="2">The sequence shown here is derived from an EMBL/GenBank/DDBJ whole genome shotgun (WGS) entry which is preliminary data.</text>
</comment>
<dbReference type="PATRIC" id="fig|909613.9.peg.119"/>
<dbReference type="Pfam" id="PF05147">
    <property type="entry name" value="LANC_like"/>
    <property type="match status" value="1"/>
</dbReference>
<dbReference type="CDD" id="cd04793">
    <property type="entry name" value="LanC"/>
    <property type="match status" value="1"/>
</dbReference>
<feature type="binding site" evidence="1">
    <location>
        <position position="288"/>
    </location>
    <ligand>
        <name>Zn(2+)</name>
        <dbReference type="ChEBI" id="CHEBI:29105"/>
    </ligand>
</feature>
<dbReference type="SMART" id="SM01260">
    <property type="entry name" value="LANC_like"/>
    <property type="match status" value="1"/>
</dbReference>
<dbReference type="eggNOG" id="COG4403">
    <property type="taxonomic scope" value="Bacteria"/>
</dbReference>
<dbReference type="AlphaFoldDB" id="W7IVX3"/>
<keyword evidence="1" id="KW-0862">Zinc</keyword>
<protein>
    <submittedName>
        <fullName evidence="2">Lanthionine biosynthesis cyclase LanC</fullName>
    </submittedName>
</protein>
<sequence>MNRYPLNAMAASTELAARLNDPRLVRFVKNSTTGGRPRPQSLGGGAAGVALLHIERARGGAGPWVTAHTWLAAATDDELSAGANAGLFFGAPTLAFLTHAAADQPGKLARALATLDTATSNLTRTRLATAHTRIDRGGRPALAEFDLIRGLTGLGAYHLRHDPAGELTKAVLSYLVRLTQPLPDANDGLPGWWTDLAPNGARSPDFPDGHGNLGMSHGIAASLALLSLAMLRGIVVDDHAAAIGRICTWMDTWQQDTPSGPWWPGFITWEQANAGRVPFSSRQRPSWCYGTPGIARAQQLAALATGDTDRQHIAEAAMLGCLRDLAQLDRLTDSGLCHGLAGVLQATWRMAAASPEPDLAAELPNLVDRLLTRSPQDPEFLDGHAGIALALRTVGADTAPLSHWDTCLLLG</sequence>